<protein>
    <submittedName>
        <fullName evidence="1">Uncharacterized protein</fullName>
    </submittedName>
</protein>
<dbReference type="InParanoid" id="K3ZL07"/>
<dbReference type="Proteomes" id="UP000004995">
    <property type="component" value="Unassembled WGS sequence"/>
</dbReference>
<proteinExistence type="predicted"/>
<evidence type="ECO:0000313" key="2">
    <source>
        <dbReference type="Proteomes" id="UP000004995"/>
    </source>
</evidence>
<name>K3ZL07_SETIT</name>
<dbReference type="AlphaFoldDB" id="K3ZL07"/>
<reference evidence="2" key="1">
    <citation type="journal article" date="2012" name="Nat. Biotechnol.">
        <title>Reference genome sequence of the model plant Setaria.</title>
        <authorList>
            <person name="Bennetzen J.L."/>
            <person name="Schmutz J."/>
            <person name="Wang H."/>
            <person name="Percifield R."/>
            <person name="Hawkins J."/>
            <person name="Pontaroli A.C."/>
            <person name="Estep M."/>
            <person name="Feng L."/>
            <person name="Vaughn J.N."/>
            <person name="Grimwood J."/>
            <person name="Jenkins J."/>
            <person name="Barry K."/>
            <person name="Lindquist E."/>
            <person name="Hellsten U."/>
            <person name="Deshpande S."/>
            <person name="Wang X."/>
            <person name="Wu X."/>
            <person name="Mitros T."/>
            <person name="Triplett J."/>
            <person name="Yang X."/>
            <person name="Ye C.Y."/>
            <person name="Mauro-Herrera M."/>
            <person name="Wang L."/>
            <person name="Li P."/>
            <person name="Sharma M."/>
            <person name="Sharma R."/>
            <person name="Ronald P.C."/>
            <person name="Panaud O."/>
            <person name="Kellogg E.A."/>
            <person name="Brutnell T.P."/>
            <person name="Doust A.N."/>
            <person name="Tuskan G.A."/>
            <person name="Rokhsar D."/>
            <person name="Devos K.M."/>
        </authorList>
    </citation>
    <scope>NUCLEOTIDE SEQUENCE [LARGE SCALE GENOMIC DNA]</scope>
    <source>
        <strain evidence="2">cv. Yugu1</strain>
    </source>
</reference>
<dbReference type="EMBL" id="AGNK02004623">
    <property type="status" value="NOT_ANNOTATED_CDS"/>
    <property type="molecule type" value="Genomic_DNA"/>
</dbReference>
<organism evidence="1 2">
    <name type="scientific">Setaria italica</name>
    <name type="common">Foxtail millet</name>
    <name type="synonym">Panicum italicum</name>
    <dbReference type="NCBI Taxonomy" id="4555"/>
    <lineage>
        <taxon>Eukaryota</taxon>
        <taxon>Viridiplantae</taxon>
        <taxon>Streptophyta</taxon>
        <taxon>Embryophyta</taxon>
        <taxon>Tracheophyta</taxon>
        <taxon>Spermatophyta</taxon>
        <taxon>Magnoliopsida</taxon>
        <taxon>Liliopsida</taxon>
        <taxon>Poales</taxon>
        <taxon>Poaceae</taxon>
        <taxon>PACMAD clade</taxon>
        <taxon>Panicoideae</taxon>
        <taxon>Panicodae</taxon>
        <taxon>Paniceae</taxon>
        <taxon>Cenchrinae</taxon>
        <taxon>Setaria</taxon>
    </lineage>
</organism>
<dbReference type="HOGENOM" id="CLU_127356_0_0_1"/>
<evidence type="ECO:0000313" key="1">
    <source>
        <dbReference type="EnsemblPlants" id="KQK93593"/>
    </source>
</evidence>
<dbReference type="EnsemblPlants" id="KQK93593">
    <property type="protein sequence ID" value="KQK93593"/>
    <property type="gene ID" value="SETIT_027263mg"/>
</dbReference>
<dbReference type="Gramene" id="KQK93593">
    <property type="protein sequence ID" value="KQK93593"/>
    <property type="gene ID" value="SETIT_027263mg"/>
</dbReference>
<dbReference type="eggNOG" id="ENOG502SF3I">
    <property type="taxonomic scope" value="Eukaryota"/>
</dbReference>
<accession>K3ZL07</accession>
<dbReference type="OMA" id="GFEAMGN"/>
<sequence>MKTEAVIADLDEDELFELDIALLDGRGDGHGHHHSHRSHSAAAVTDDGAGHALLASCLLPVQSVSNAVPVPASRVLPLYHPYSGYYNSRRLIFTGGDSRRFLGRSPGSSACFCFSSRGFETMGSYFQRY</sequence>
<reference evidence="1" key="2">
    <citation type="submission" date="2018-08" db="UniProtKB">
        <authorList>
            <consortium name="EnsemblPlants"/>
        </authorList>
    </citation>
    <scope>IDENTIFICATION</scope>
    <source>
        <strain evidence="1">Yugu1</strain>
    </source>
</reference>
<keyword evidence="2" id="KW-1185">Reference proteome</keyword>
<dbReference type="FunCoup" id="K3ZL07">
    <property type="interactions" value="408"/>
</dbReference>